<dbReference type="InterPro" id="IPR003599">
    <property type="entry name" value="Ig_sub"/>
</dbReference>
<gene>
    <name evidence="4" type="ORF">EGW08_008949</name>
</gene>
<feature type="region of interest" description="Disordered" evidence="1">
    <location>
        <begin position="42"/>
        <end position="132"/>
    </location>
</feature>
<feature type="domain" description="Ig-like" evidence="3">
    <location>
        <begin position="243"/>
        <end position="327"/>
    </location>
</feature>
<dbReference type="PROSITE" id="PS50835">
    <property type="entry name" value="IG_LIKE"/>
    <property type="match status" value="2"/>
</dbReference>
<dbReference type="SMART" id="SM00408">
    <property type="entry name" value="IGc2"/>
    <property type="match status" value="2"/>
</dbReference>
<dbReference type="SMART" id="SM00409">
    <property type="entry name" value="IG"/>
    <property type="match status" value="2"/>
</dbReference>
<dbReference type="PANTHER" id="PTHR23279:SF36">
    <property type="entry name" value="DEFECTIVE PROBOSCIS EXTENSION RESPONSE 9, ISOFORM A"/>
    <property type="match status" value="1"/>
</dbReference>
<reference evidence="4 5" key="1">
    <citation type="submission" date="2019-01" db="EMBL/GenBank/DDBJ databases">
        <title>A draft genome assembly of the solar-powered sea slug Elysia chlorotica.</title>
        <authorList>
            <person name="Cai H."/>
            <person name="Li Q."/>
            <person name="Fang X."/>
            <person name="Li J."/>
            <person name="Curtis N.E."/>
            <person name="Altenburger A."/>
            <person name="Shibata T."/>
            <person name="Feng M."/>
            <person name="Maeda T."/>
            <person name="Schwartz J.A."/>
            <person name="Shigenobu S."/>
            <person name="Lundholm N."/>
            <person name="Nishiyama T."/>
            <person name="Yang H."/>
            <person name="Hasebe M."/>
            <person name="Li S."/>
            <person name="Pierce S.K."/>
            <person name="Wang J."/>
        </authorList>
    </citation>
    <scope>NUCLEOTIDE SEQUENCE [LARGE SCALE GENOMIC DNA]</scope>
    <source>
        <strain evidence="4">EC2010</strain>
        <tissue evidence="4">Whole organism of an adult</tissue>
    </source>
</reference>
<dbReference type="CDD" id="cd00096">
    <property type="entry name" value="Ig"/>
    <property type="match status" value="1"/>
</dbReference>
<evidence type="ECO:0000313" key="5">
    <source>
        <dbReference type="Proteomes" id="UP000271974"/>
    </source>
</evidence>
<accession>A0A3S0ZQB8</accession>
<dbReference type="InterPro" id="IPR037448">
    <property type="entry name" value="Zig-8"/>
</dbReference>
<dbReference type="InterPro" id="IPR036179">
    <property type="entry name" value="Ig-like_dom_sf"/>
</dbReference>
<evidence type="ECO:0000256" key="1">
    <source>
        <dbReference type="SAM" id="MobiDB-lite"/>
    </source>
</evidence>
<dbReference type="STRING" id="188477.A0A3S0ZQB8"/>
<feature type="signal peptide" evidence="2">
    <location>
        <begin position="1"/>
        <end position="33"/>
    </location>
</feature>
<dbReference type="GO" id="GO:0032589">
    <property type="term" value="C:neuron projection membrane"/>
    <property type="evidence" value="ECO:0007669"/>
    <property type="project" value="TreeGrafter"/>
</dbReference>
<proteinExistence type="predicted"/>
<dbReference type="EMBL" id="RQTK01000250">
    <property type="protein sequence ID" value="RUS83269.1"/>
    <property type="molecule type" value="Genomic_DNA"/>
</dbReference>
<dbReference type="Proteomes" id="UP000271974">
    <property type="component" value="Unassembled WGS sequence"/>
</dbReference>
<name>A0A3S0ZQB8_ELYCH</name>
<keyword evidence="2" id="KW-0732">Signal</keyword>
<keyword evidence="5" id="KW-1185">Reference proteome</keyword>
<feature type="domain" description="Ig-like" evidence="3">
    <location>
        <begin position="128"/>
        <end position="231"/>
    </location>
</feature>
<organism evidence="4 5">
    <name type="scientific">Elysia chlorotica</name>
    <name type="common">Eastern emerald elysia</name>
    <name type="synonym">Sea slug</name>
    <dbReference type="NCBI Taxonomy" id="188477"/>
    <lineage>
        <taxon>Eukaryota</taxon>
        <taxon>Metazoa</taxon>
        <taxon>Spiralia</taxon>
        <taxon>Lophotrochozoa</taxon>
        <taxon>Mollusca</taxon>
        <taxon>Gastropoda</taxon>
        <taxon>Heterobranchia</taxon>
        <taxon>Euthyneura</taxon>
        <taxon>Panpulmonata</taxon>
        <taxon>Sacoglossa</taxon>
        <taxon>Placobranchoidea</taxon>
        <taxon>Plakobranchidae</taxon>
        <taxon>Elysia</taxon>
    </lineage>
</organism>
<evidence type="ECO:0000259" key="3">
    <source>
        <dbReference type="PROSITE" id="PS50835"/>
    </source>
</evidence>
<dbReference type="InterPro" id="IPR013106">
    <property type="entry name" value="Ig_V-set"/>
</dbReference>
<dbReference type="AlphaFoldDB" id="A0A3S0ZQB8"/>
<dbReference type="InterPro" id="IPR007110">
    <property type="entry name" value="Ig-like_dom"/>
</dbReference>
<comment type="caution">
    <text evidence="4">The sequence shown here is derived from an EMBL/GenBank/DDBJ whole genome shotgun (WGS) entry which is preliminary data.</text>
</comment>
<dbReference type="Gene3D" id="2.60.40.10">
    <property type="entry name" value="Immunoglobulins"/>
    <property type="match status" value="2"/>
</dbReference>
<dbReference type="PANTHER" id="PTHR23279">
    <property type="entry name" value="DEFECTIVE PROBOSCIS EXTENSION RESPONSE DPR -RELATED"/>
    <property type="match status" value="1"/>
</dbReference>
<dbReference type="SUPFAM" id="SSF48726">
    <property type="entry name" value="Immunoglobulin"/>
    <property type="match status" value="2"/>
</dbReference>
<dbReference type="Pfam" id="PF13927">
    <property type="entry name" value="Ig_3"/>
    <property type="match status" value="1"/>
</dbReference>
<dbReference type="InterPro" id="IPR013783">
    <property type="entry name" value="Ig-like_fold"/>
</dbReference>
<dbReference type="OrthoDB" id="190835at2759"/>
<evidence type="ECO:0000256" key="2">
    <source>
        <dbReference type="SAM" id="SignalP"/>
    </source>
</evidence>
<feature type="chain" id="PRO_5018688050" description="Ig-like domain-containing protein" evidence="2">
    <location>
        <begin position="34"/>
        <end position="385"/>
    </location>
</feature>
<dbReference type="GO" id="GO:0050808">
    <property type="term" value="P:synapse organization"/>
    <property type="evidence" value="ECO:0007669"/>
    <property type="project" value="TreeGrafter"/>
</dbReference>
<dbReference type="InterPro" id="IPR003598">
    <property type="entry name" value="Ig_sub2"/>
</dbReference>
<sequence>MAESRLLRGMRTPHRLCCCLLLLLAGTAAVAMAQDIMPDTEKLHHVQKSSSPSDLAIPGEDQPPQTLGVPHPDPLYNLHLETPLDLKDGSPSPSQAGYHRGRVFPQGMRSTTSSLPRFLPQGHRRFTPDPRLLPGDSDIRVLQGSKAVLPCTVQYLGTRQISWQKVGNEHLLSIGTEIWVKDENLRVEHHLWPADVGDWNLVFEETRLEDSGEYECQVISTEKLTHRVRLSVVVINIEGKKFVEHGQTVYLRCNTTEGDRVPEDVDWFKDGDKIDDTLYPKVFITKHRSEVTKSLVSELMITSGTSKDTGTYICRSSSQLIASIEVNVLIADSANVKRGTGTSHTQVGTHQNDENAAILYPSFLGNRLILFLTVLSALVVRQLVT</sequence>
<dbReference type="Pfam" id="PF07686">
    <property type="entry name" value="V-set"/>
    <property type="match status" value="1"/>
</dbReference>
<evidence type="ECO:0000313" key="4">
    <source>
        <dbReference type="EMBL" id="RUS83269.1"/>
    </source>
</evidence>
<protein>
    <recommendedName>
        <fullName evidence="3">Ig-like domain-containing protein</fullName>
    </recommendedName>
</protein>